<gene>
    <name evidence="11" type="primary">spcs1</name>
    <name evidence="11" type="ORF">GWK47_014123</name>
</gene>
<keyword evidence="4 10" id="KW-0812">Transmembrane</keyword>
<dbReference type="PANTHER" id="PTHR13202">
    <property type="entry name" value="MICROSOMAL SIGNAL PEPTIDASE 12 KDA SUBUNIT"/>
    <property type="match status" value="1"/>
</dbReference>
<keyword evidence="7 10" id="KW-0472">Membrane</keyword>
<feature type="transmembrane region" description="Helical" evidence="10">
    <location>
        <begin position="181"/>
        <end position="199"/>
    </location>
</feature>
<evidence type="ECO:0000256" key="4">
    <source>
        <dbReference type="ARBA" id="ARBA00022692"/>
    </source>
</evidence>
<comment type="function">
    <text evidence="9">Component of the signal peptidase complex (SPC) which catalyzes the cleavage of N-terminal signal sequences from nascent proteins as they are translocated into the lumen of the endoplasmic reticulum. Dispensable for SPC enzymatic activity.</text>
</comment>
<keyword evidence="5" id="KW-0256">Endoplasmic reticulum</keyword>
<comment type="caution">
    <text evidence="11">The sequence shown here is derived from an EMBL/GenBank/DDBJ whole genome shotgun (WGS) entry which is preliminary data.</text>
</comment>
<evidence type="ECO:0000256" key="7">
    <source>
        <dbReference type="ARBA" id="ARBA00023136"/>
    </source>
</evidence>
<accession>A0A8J5CJ10</accession>
<evidence type="ECO:0000256" key="5">
    <source>
        <dbReference type="ARBA" id="ARBA00022824"/>
    </source>
</evidence>
<evidence type="ECO:0000256" key="10">
    <source>
        <dbReference type="SAM" id="Phobius"/>
    </source>
</evidence>
<feature type="transmembrane region" description="Helical" evidence="10">
    <location>
        <begin position="158"/>
        <end position="175"/>
    </location>
</feature>
<reference evidence="11" key="1">
    <citation type="submission" date="2020-07" db="EMBL/GenBank/DDBJ databases">
        <title>The High-quality genome of the commercially important snow crab, Chionoecetes opilio.</title>
        <authorList>
            <person name="Jeong J.-H."/>
            <person name="Ryu S."/>
        </authorList>
    </citation>
    <scope>NUCLEOTIDE SEQUENCE</scope>
    <source>
        <strain evidence="11">MADBK_172401_WGS</strain>
        <tissue evidence="11">Digestive gland</tissue>
    </source>
</reference>
<dbReference type="PANTHER" id="PTHR13202:SF0">
    <property type="entry name" value="SIGNAL PEPTIDASE COMPLEX SUBUNIT 1"/>
    <property type="match status" value="1"/>
</dbReference>
<dbReference type="GO" id="GO:0005787">
    <property type="term" value="C:signal peptidase complex"/>
    <property type="evidence" value="ECO:0007669"/>
    <property type="project" value="InterPro"/>
</dbReference>
<dbReference type="OrthoDB" id="263893at2759"/>
<evidence type="ECO:0000256" key="3">
    <source>
        <dbReference type="ARBA" id="ARBA00017059"/>
    </source>
</evidence>
<dbReference type="GO" id="GO:0045047">
    <property type="term" value="P:protein targeting to ER"/>
    <property type="evidence" value="ECO:0007669"/>
    <property type="project" value="TreeGrafter"/>
</dbReference>
<comment type="similarity">
    <text evidence="2">Belongs to the SPCS1 family.</text>
</comment>
<keyword evidence="12" id="KW-1185">Reference proteome</keyword>
<organism evidence="11 12">
    <name type="scientific">Chionoecetes opilio</name>
    <name type="common">Atlantic snow crab</name>
    <name type="synonym">Cancer opilio</name>
    <dbReference type="NCBI Taxonomy" id="41210"/>
    <lineage>
        <taxon>Eukaryota</taxon>
        <taxon>Metazoa</taxon>
        <taxon>Ecdysozoa</taxon>
        <taxon>Arthropoda</taxon>
        <taxon>Crustacea</taxon>
        <taxon>Multicrustacea</taxon>
        <taxon>Malacostraca</taxon>
        <taxon>Eumalacostraca</taxon>
        <taxon>Eucarida</taxon>
        <taxon>Decapoda</taxon>
        <taxon>Pleocyemata</taxon>
        <taxon>Brachyura</taxon>
        <taxon>Eubrachyura</taxon>
        <taxon>Majoidea</taxon>
        <taxon>Majidae</taxon>
        <taxon>Chionoecetes</taxon>
    </lineage>
</organism>
<dbReference type="GO" id="GO:0006465">
    <property type="term" value="P:signal peptide processing"/>
    <property type="evidence" value="ECO:0007669"/>
    <property type="project" value="InterPro"/>
</dbReference>
<evidence type="ECO:0000256" key="8">
    <source>
        <dbReference type="ARBA" id="ARBA00032913"/>
    </source>
</evidence>
<dbReference type="AlphaFoldDB" id="A0A8J5CJ10"/>
<sequence length="223" mass="24324">MTGFTDSIDRSTLNDGDVVDSTANDVASTFLDKLVMNAGDVEDGSNGSTSDMLSSLVITVHSLSSHTTTHTSVFKRCLFLSCQSTSGAQQGRVIRRSAGGCGMTSIFRVGRVWYRLAHCPHCVKFAGSRPGEFNAGMPQQEASQIGQRDFEGQKLAERLFQIIVVAFGAVGWLYGYHIQDFFMTVLTLGAGFLLACLKANPLNKGMDLMSRGETPLSQHWERR</sequence>
<evidence type="ECO:0000313" key="11">
    <source>
        <dbReference type="EMBL" id="KAG0714451.1"/>
    </source>
</evidence>
<proteinExistence type="inferred from homology"/>
<dbReference type="InterPro" id="IPR009542">
    <property type="entry name" value="Spc1/SPCS1"/>
</dbReference>
<keyword evidence="6 10" id="KW-1133">Transmembrane helix</keyword>
<evidence type="ECO:0000256" key="1">
    <source>
        <dbReference type="ARBA" id="ARBA00004477"/>
    </source>
</evidence>
<dbReference type="Proteomes" id="UP000770661">
    <property type="component" value="Unassembled WGS sequence"/>
</dbReference>
<evidence type="ECO:0000313" key="12">
    <source>
        <dbReference type="Proteomes" id="UP000770661"/>
    </source>
</evidence>
<protein>
    <recommendedName>
        <fullName evidence="3">Signal peptidase complex subunit 1</fullName>
    </recommendedName>
    <alternativeName>
        <fullName evidence="8">Microsomal signal peptidase 12 kDa subunit</fullName>
    </alternativeName>
</protein>
<evidence type="ECO:0000256" key="6">
    <source>
        <dbReference type="ARBA" id="ARBA00022989"/>
    </source>
</evidence>
<name>A0A8J5CJ10_CHIOP</name>
<evidence type="ECO:0000256" key="2">
    <source>
        <dbReference type="ARBA" id="ARBA00005245"/>
    </source>
</evidence>
<dbReference type="Pfam" id="PF06645">
    <property type="entry name" value="SPC12"/>
    <property type="match status" value="1"/>
</dbReference>
<evidence type="ECO:0000256" key="9">
    <source>
        <dbReference type="ARBA" id="ARBA00045204"/>
    </source>
</evidence>
<comment type="subcellular location">
    <subcellularLocation>
        <location evidence="1">Endoplasmic reticulum membrane</location>
        <topology evidence="1">Multi-pass membrane protein</topology>
    </subcellularLocation>
</comment>
<dbReference type="EMBL" id="JACEEZ010020519">
    <property type="protein sequence ID" value="KAG0714451.1"/>
    <property type="molecule type" value="Genomic_DNA"/>
</dbReference>